<reference evidence="1 2" key="1">
    <citation type="submission" date="2021-06" db="EMBL/GenBank/DDBJ databases">
        <authorList>
            <person name="Palmer J.M."/>
        </authorList>
    </citation>
    <scope>NUCLEOTIDE SEQUENCE [LARGE SCALE GENOMIC DNA]</scope>
    <source>
        <strain evidence="1 2">AS_MEX2019</strain>
        <tissue evidence="1">Muscle</tissue>
    </source>
</reference>
<accession>A0ABV1A165</accession>
<organism evidence="1 2">
    <name type="scientific">Ameca splendens</name>
    <dbReference type="NCBI Taxonomy" id="208324"/>
    <lineage>
        <taxon>Eukaryota</taxon>
        <taxon>Metazoa</taxon>
        <taxon>Chordata</taxon>
        <taxon>Craniata</taxon>
        <taxon>Vertebrata</taxon>
        <taxon>Euteleostomi</taxon>
        <taxon>Actinopterygii</taxon>
        <taxon>Neopterygii</taxon>
        <taxon>Teleostei</taxon>
        <taxon>Neoteleostei</taxon>
        <taxon>Acanthomorphata</taxon>
        <taxon>Ovalentaria</taxon>
        <taxon>Atherinomorphae</taxon>
        <taxon>Cyprinodontiformes</taxon>
        <taxon>Goodeidae</taxon>
        <taxon>Ameca</taxon>
    </lineage>
</organism>
<evidence type="ECO:0000313" key="2">
    <source>
        <dbReference type="Proteomes" id="UP001469553"/>
    </source>
</evidence>
<sequence>MEQLQQKRTSEPLKLSEQEELRQNLVLPIPSETHEAHEQSDIPDCVWQEVNPPQWLVTHHASHHFLQTLSPQKHSHKTISLGTLKVTTLQETRLSKTRLAEVRSG</sequence>
<keyword evidence="2" id="KW-1185">Reference proteome</keyword>
<comment type="caution">
    <text evidence="1">The sequence shown here is derived from an EMBL/GenBank/DDBJ whole genome shotgun (WGS) entry which is preliminary data.</text>
</comment>
<gene>
    <name evidence="1" type="ORF">AMECASPLE_024510</name>
</gene>
<protein>
    <submittedName>
        <fullName evidence="1">Uncharacterized protein</fullName>
    </submittedName>
</protein>
<evidence type="ECO:0000313" key="1">
    <source>
        <dbReference type="EMBL" id="MEQ2311822.1"/>
    </source>
</evidence>
<dbReference type="Proteomes" id="UP001469553">
    <property type="component" value="Unassembled WGS sequence"/>
</dbReference>
<proteinExistence type="predicted"/>
<dbReference type="EMBL" id="JAHRIP010077579">
    <property type="protein sequence ID" value="MEQ2311822.1"/>
    <property type="molecule type" value="Genomic_DNA"/>
</dbReference>
<name>A0ABV1A165_9TELE</name>